<reference evidence="1 2" key="1">
    <citation type="submission" date="2014-10" db="EMBL/GenBank/DDBJ databases">
        <title>Genome sequence of Clostridium aceticum DSM 1496.</title>
        <authorList>
            <person name="Poehlein A."/>
            <person name="Schiel-Bengelsdorf B."/>
            <person name="Gottschalk G."/>
            <person name="Duerre P."/>
            <person name="Daniel R."/>
        </authorList>
    </citation>
    <scope>NUCLEOTIDE SEQUENCE [LARGE SCALE GENOMIC DNA]</scope>
    <source>
        <strain evidence="1 2">DSM 1496</strain>
    </source>
</reference>
<proteinExistence type="predicted"/>
<gene>
    <name evidence="1" type="ORF">CACET_c15280</name>
</gene>
<dbReference type="STRING" id="84022.CACET_c15280"/>
<evidence type="ECO:0000313" key="2">
    <source>
        <dbReference type="Proteomes" id="UP000035704"/>
    </source>
</evidence>
<keyword evidence="2" id="KW-1185">Reference proteome</keyword>
<protein>
    <submittedName>
        <fullName evidence="1">Uncharacterized protein</fullName>
    </submittedName>
</protein>
<accession>A0A0D8IFC4</accession>
<evidence type="ECO:0000313" key="1">
    <source>
        <dbReference type="EMBL" id="AKL94977.1"/>
    </source>
</evidence>
<dbReference type="EMBL" id="CP009687">
    <property type="protein sequence ID" value="AKL94977.1"/>
    <property type="molecule type" value="Genomic_DNA"/>
</dbReference>
<dbReference type="RefSeq" id="WP_044823737.1">
    <property type="nucleotide sequence ID" value="NZ_CP009687.1"/>
</dbReference>
<dbReference type="KEGG" id="cace:CACET_c15280"/>
<organism evidence="1 2">
    <name type="scientific">Clostridium aceticum</name>
    <dbReference type="NCBI Taxonomy" id="84022"/>
    <lineage>
        <taxon>Bacteria</taxon>
        <taxon>Bacillati</taxon>
        <taxon>Bacillota</taxon>
        <taxon>Clostridia</taxon>
        <taxon>Eubacteriales</taxon>
        <taxon>Clostridiaceae</taxon>
        <taxon>Clostridium</taxon>
    </lineage>
</organism>
<dbReference type="Proteomes" id="UP000035704">
    <property type="component" value="Chromosome"/>
</dbReference>
<dbReference type="PATRIC" id="fig|84022.5.peg.2980"/>
<sequence length="179" mass="20632">MYFGILVDDNKNPAFLYVKEKFGINIKSYSNVANIIYDCSFACSKQLADLNNLDINENLVHFLYDLLIVWNSGLILSEDNDLTSAILDGIHIKYFDQYSAIEIESIIQVIAEEETCYYKSFYSLLKQNNFNLIGFLAAYSLYGDINECYGNLSIKHQLMEMLKMVMPKLESEIKKIILL</sequence>
<dbReference type="AlphaFoldDB" id="A0A0D8IFC4"/>
<name>A0A0D8IFC4_9CLOT</name>